<proteinExistence type="inferred from homology"/>
<dbReference type="InterPro" id="IPR037041">
    <property type="entry name" value="Trigger_fac_C_sf"/>
</dbReference>
<evidence type="ECO:0000256" key="8">
    <source>
        <dbReference type="ARBA" id="ARBA00029986"/>
    </source>
</evidence>
<dbReference type="GO" id="GO:0044183">
    <property type="term" value="F:protein folding chaperone"/>
    <property type="evidence" value="ECO:0007669"/>
    <property type="project" value="TreeGrafter"/>
</dbReference>
<dbReference type="GO" id="GO:0005737">
    <property type="term" value="C:cytoplasm"/>
    <property type="evidence" value="ECO:0007669"/>
    <property type="project" value="UniProtKB-SubCell"/>
</dbReference>
<evidence type="ECO:0000313" key="14">
    <source>
        <dbReference type="EMBL" id="OGZ89788.1"/>
    </source>
</evidence>
<evidence type="ECO:0000256" key="9">
    <source>
        <dbReference type="HAMAP-Rule" id="MF_00303"/>
    </source>
</evidence>
<dbReference type="GO" id="GO:0015031">
    <property type="term" value="P:protein transport"/>
    <property type="evidence" value="ECO:0007669"/>
    <property type="project" value="UniProtKB-UniRule"/>
</dbReference>
<dbReference type="Gene3D" id="1.10.3120.10">
    <property type="entry name" value="Trigger factor, C-terminal domain"/>
    <property type="match status" value="1"/>
</dbReference>
<evidence type="ECO:0000256" key="7">
    <source>
        <dbReference type="ARBA" id="ARBA00023235"/>
    </source>
</evidence>
<keyword evidence="6 9" id="KW-0143">Chaperone</keyword>
<evidence type="ECO:0000256" key="3">
    <source>
        <dbReference type="ARBA" id="ARBA00013194"/>
    </source>
</evidence>
<keyword evidence="5 9" id="KW-0697">Rotamase</keyword>
<evidence type="ECO:0000256" key="6">
    <source>
        <dbReference type="ARBA" id="ARBA00023186"/>
    </source>
</evidence>
<keyword evidence="10" id="KW-0175">Coiled coil</keyword>
<feature type="coiled-coil region" evidence="10">
    <location>
        <begin position="366"/>
        <end position="393"/>
    </location>
</feature>
<keyword evidence="9" id="KW-0963">Cytoplasm</keyword>
<dbReference type="Proteomes" id="UP000178935">
    <property type="component" value="Unassembled WGS sequence"/>
</dbReference>
<dbReference type="Pfam" id="PF05697">
    <property type="entry name" value="Trigger_N"/>
    <property type="match status" value="1"/>
</dbReference>
<comment type="domain">
    <text evidence="9">Consists of 3 domains; the N-terminus binds the ribosome, the middle domain has PPIase activity, while the C-terminus has intrinsic chaperone activity on its own.</text>
</comment>
<name>A0A1G2JU66_9BACT</name>
<dbReference type="HAMAP" id="MF_00303">
    <property type="entry name" value="Trigger_factor_Tig"/>
    <property type="match status" value="1"/>
</dbReference>
<dbReference type="SUPFAM" id="SSF102735">
    <property type="entry name" value="Trigger factor ribosome-binding domain"/>
    <property type="match status" value="1"/>
</dbReference>
<keyword evidence="9" id="KW-0131">Cell cycle</keyword>
<comment type="function">
    <text evidence="9">Involved in protein export. Acts as a chaperone by maintaining the newly synthesized protein in an open conformation. Functions as a peptidyl-prolyl cis-trans isomerase.</text>
</comment>
<evidence type="ECO:0000256" key="5">
    <source>
        <dbReference type="ARBA" id="ARBA00023110"/>
    </source>
</evidence>
<dbReference type="GO" id="GO:0043335">
    <property type="term" value="P:protein unfolding"/>
    <property type="evidence" value="ECO:0007669"/>
    <property type="project" value="TreeGrafter"/>
</dbReference>
<comment type="caution">
    <text evidence="14">The sequence shown here is derived from an EMBL/GenBank/DDBJ whole genome shotgun (WGS) entry which is preliminary data.</text>
</comment>
<evidence type="ECO:0000256" key="10">
    <source>
        <dbReference type="SAM" id="Coils"/>
    </source>
</evidence>
<dbReference type="SUPFAM" id="SSF54534">
    <property type="entry name" value="FKBP-like"/>
    <property type="match status" value="1"/>
</dbReference>
<dbReference type="EC" id="5.2.1.8" evidence="3 9"/>
<evidence type="ECO:0000256" key="2">
    <source>
        <dbReference type="ARBA" id="ARBA00005464"/>
    </source>
</evidence>
<protein>
    <recommendedName>
        <fullName evidence="4 9">Trigger factor</fullName>
        <shortName evidence="9">TF</shortName>
        <ecNumber evidence="3 9">5.2.1.8</ecNumber>
    </recommendedName>
    <alternativeName>
        <fullName evidence="8 9">PPIase</fullName>
    </alternativeName>
</protein>
<dbReference type="SUPFAM" id="SSF109998">
    <property type="entry name" value="Triger factor/SurA peptide-binding domain-like"/>
    <property type="match status" value="1"/>
</dbReference>
<comment type="similarity">
    <text evidence="2 9">Belongs to the FKBP-type PPIase family. Tig subfamily.</text>
</comment>
<dbReference type="Pfam" id="PF05698">
    <property type="entry name" value="Trigger_C"/>
    <property type="match status" value="1"/>
</dbReference>
<gene>
    <name evidence="9" type="primary">tig</name>
    <name evidence="14" type="ORF">A2561_00145</name>
</gene>
<dbReference type="PANTHER" id="PTHR30560">
    <property type="entry name" value="TRIGGER FACTOR CHAPERONE AND PEPTIDYL-PROLYL CIS/TRANS ISOMERASE"/>
    <property type="match status" value="1"/>
</dbReference>
<evidence type="ECO:0000259" key="11">
    <source>
        <dbReference type="Pfam" id="PF00254"/>
    </source>
</evidence>
<dbReference type="InterPro" id="IPR027304">
    <property type="entry name" value="Trigger_fact/SurA_dom_sf"/>
</dbReference>
<dbReference type="InterPro" id="IPR008881">
    <property type="entry name" value="Trigger_fac_ribosome-bd_bac"/>
</dbReference>
<comment type="catalytic activity">
    <reaction evidence="1 9">
        <text>[protein]-peptidylproline (omega=180) = [protein]-peptidylproline (omega=0)</text>
        <dbReference type="Rhea" id="RHEA:16237"/>
        <dbReference type="Rhea" id="RHEA-COMP:10747"/>
        <dbReference type="Rhea" id="RHEA-COMP:10748"/>
        <dbReference type="ChEBI" id="CHEBI:83833"/>
        <dbReference type="ChEBI" id="CHEBI:83834"/>
        <dbReference type="EC" id="5.2.1.8"/>
    </reaction>
</comment>
<dbReference type="Gene3D" id="3.30.70.1050">
    <property type="entry name" value="Trigger factor ribosome-binding domain"/>
    <property type="match status" value="1"/>
</dbReference>
<dbReference type="AlphaFoldDB" id="A0A1G2JU66"/>
<dbReference type="InterPro" id="IPR001179">
    <property type="entry name" value="PPIase_FKBP_dom"/>
</dbReference>
<dbReference type="Gene3D" id="3.10.50.40">
    <property type="match status" value="1"/>
</dbReference>
<dbReference type="GO" id="GO:0051301">
    <property type="term" value="P:cell division"/>
    <property type="evidence" value="ECO:0007669"/>
    <property type="project" value="UniProtKB-KW"/>
</dbReference>
<dbReference type="GO" id="GO:0003755">
    <property type="term" value="F:peptidyl-prolyl cis-trans isomerase activity"/>
    <property type="evidence" value="ECO:0007669"/>
    <property type="project" value="UniProtKB-UniRule"/>
</dbReference>
<dbReference type="InterPro" id="IPR005215">
    <property type="entry name" value="Trig_fac"/>
</dbReference>
<sequence>MKAEVKKLPKSQIEITFEITADEFKEHTEHALEHLKAHVKVDGFRPGNVPLKIVEEKVGQETLLMEAGDHAVKHVYYDYIAQNKLEVIGEPEVSIVKIAKGSEFVFKAKITVLPEVELPDYKGVAGKVKGKDIEVTEKEMQESINYLQKTRAKFSQQDKKAELNDFVDIEYSAPEINEGKVIKDRFTLGEGGMIKSFEENVVGMKAGEEKEFTVDFPDNATRKDLANKKVVFKVKMISVQKIELPEINDEFAKTLGAFDTLVALKESVKGGITAEKTEEEKQRKRGEILEKIAEKTKVELPEKLVEYEKERLFEDLKNNIASSFKISFEEYMASVKKTEQEIKDTFKIQAEKRLKSFLVLKEIGKVENVKVDGKELEEEMKKAMAMYNKEQLAKIDTEQLKEYTEGVVFNEKVFQILENFSK</sequence>
<accession>A0A1G2JU66</accession>
<feature type="domain" description="Trigger factor C-terminal" evidence="13">
    <location>
        <begin position="260"/>
        <end position="416"/>
    </location>
</feature>
<organism evidence="14 15">
    <name type="scientific">Candidatus Staskawiczbacteria bacterium RIFOXYD1_FULL_32_13</name>
    <dbReference type="NCBI Taxonomy" id="1802234"/>
    <lineage>
        <taxon>Bacteria</taxon>
        <taxon>Candidatus Staskawicziibacteriota</taxon>
    </lineage>
</organism>
<dbReference type="InterPro" id="IPR036611">
    <property type="entry name" value="Trigger_fac_ribosome-bd_sf"/>
</dbReference>
<comment type="subcellular location">
    <subcellularLocation>
        <location evidence="9">Cytoplasm</location>
    </subcellularLocation>
    <text evidence="9">About half TF is bound to the ribosome near the polypeptide exit tunnel while the other half is free in the cytoplasm.</text>
</comment>
<dbReference type="GO" id="GO:0043022">
    <property type="term" value="F:ribosome binding"/>
    <property type="evidence" value="ECO:0007669"/>
    <property type="project" value="TreeGrafter"/>
</dbReference>
<feature type="domain" description="PPIase FKBP-type" evidence="11">
    <location>
        <begin position="158"/>
        <end position="236"/>
    </location>
</feature>
<keyword evidence="9" id="KW-0132">Cell division</keyword>
<dbReference type="InterPro" id="IPR008880">
    <property type="entry name" value="Trigger_fac_C"/>
</dbReference>
<dbReference type="GO" id="GO:0051083">
    <property type="term" value="P:'de novo' cotranslational protein folding"/>
    <property type="evidence" value="ECO:0007669"/>
    <property type="project" value="TreeGrafter"/>
</dbReference>
<dbReference type="EMBL" id="MHPU01000002">
    <property type="protein sequence ID" value="OGZ89788.1"/>
    <property type="molecule type" value="Genomic_DNA"/>
</dbReference>
<reference evidence="14 15" key="1">
    <citation type="journal article" date="2016" name="Nat. Commun.">
        <title>Thousands of microbial genomes shed light on interconnected biogeochemical processes in an aquifer system.</title>
        <authorList>
            <person name="Anantharaman K."/>
            <person name="Brown C.T."/>
            <person name="Hug L.A."/>
            <person name="Sharon I."/>
            <person name="Castelle C.J."/>
            <person name="Probst A.J."/>
            <person name="Thomas B.C."/>
            <person name="Singh A."/>
            <person name="Wilkins M.J."/>
            <person name="Karaoz U."/>
            <person name="Brodie E.L."/>
            <person name="Williams K.H."/>
            <person name="Hubbard S.S."/>
            <person name="Banfield J.F."/>
        </authorList>
    </citation>
    <scope>NUCLEOTIDE SEQUENCE [LARGE SCALE GENOMIC DNA]</scope>
</reference>
<evidence type="ECO:0000259" key="12">
    <source>
        <dbReference type="Pfam" id="PF05697"/>
    </source>
</evidence>
<evidence type="ECO:0000259" key="13">
    <source>
        <dbReference type="Pfam" id="PF05698"/>
    </source>
</evidence>
<dbReference type="Pfam" id="PF00254">
    <property type="entry name" value="FKBP_C"/>
    <property type="match status" value="1"/>
</dbReference>
<evidence type="ECO:0000256" key="1">
    <source>
        <dbReference type="ARBA" id="ARBA00000971"/>
    </source>
</evidence>
<dbReference type="NCBIfam" id="TIGR00115">
    <property type="entry name" value="tig"/>
    <property type="match status" value="1"/>
</dbReference>
<evidence type="ECO:0000313" key="15">
    <source>
        <dbReference type="Proteomes" id="UP000178935"/>
    </source>
</evidence>
<dbReference type="PANTHER" id="PTHR30560:SF3">
    <property type="entry name" value="TRIGGER FACTOR-LIKE PROTEIN TIG, CHLOROPLASTIC"/>
    <property type="match status" value="1"/>
</dbReference>
<dbReference type="PIRSF" id="PIRSF003095">
    <property type="entry name" value="Trigger_factor"/>
    <property type="match status" value="1"/>
</dbReference>
<evidence type="ECO:0000256" key="4">
    <source>
        <dbReference type="ARBA" id="ARBA00016902"/>
    </source>
</evidence>
<dbReference type="InterPro" id="IPR046357">
    <property type="entry name" value="PPIase_dom_sf"/>
</dbReference>
<keyword evidence="7 9" id="KW-0413">Isomerase</keyword>
<feature type="domain" description="Trigger factor ribosome-binding bacterial" evidence="12">
    <location>
        <begin position="1"/>
        <end position="145"/>
    </location>
</feature>